<dbReference type="SUPFAM" id="SSF52540">
    <property type="entry name" value="P-loop containing nucleoside triphosphate hydrolases"/>
    <property type="match status" value="1"/>
</dbReference>
<organism evidence="3 4">
    <name type="scientific">Quercus lobata</name>
    <name type="common">Valley oak</name>
    <dbReference type="NCBI Taxonomy" id="97700"/>
    <lineage>
        <taxon>Eukaryota</taxon>
        <taxon>Viridiplantae</taxon>
        <taxon>Streptophyta</taxon>
        <taxon>Embryophyta</taxon>
        <taxon>Tracheophyta</taxon>
        <taxon>Spermatophyta</taxon>
        <taxon>Magnoliopsida</taxon>
        <taxon>eudicotyledons</taxon>
        <taxon>Gunneridae</taxon>
        <taxon>Pentapetalae</taxon>
        <taxon>rosids</taxon>
        <taxon>fabids</taxon>
        <taxon>Fagales</taxon>
        <taxon>Fagaceae</taxon>
        <taxon>Quercus</taxon>
    </lineage>
</organism>
<dbReference type="Pfam" id="PF17862">
    <property type="entry name" value="AAA_lid_3"/>
    <property type="match status" value="1"/>
</dbReference>
<dbReference type="PANTHER" id="PTHR37204:SF1">
    <property type="entry name" value="TRANSMEMBRANE PROTEIN"/>
    <property type="match status" value="1"/>
</dbReference>
<feature type="domain" description="AAA ATPase AAA+ lid" evidence="2">
    <location>
        <begin position="83"/>
        <end position="121"/>
    </location>
</feature>
<keyword evidence="4" id="KW-1185">Reference proteome</keyword>
<dbReference type="PANTHER" id="PTHR37204">
    <property type="entry name" value="TRANSMEMBRANE PROTEIN"/>
    <property type="match status" value="1"/>
</dbReference>
<dbReference type="InParanoid" id="A0A7N2QZM6"/>
<dbReference type="Gramene" id="QL02p071402:mrna">
    <property type="protein sequence ID" value="QL02p071402:mrna"/>
    <property type="gene ID" value="QL02p071402"/>
</dbReference>
<reference evidence="4" key="1">
    <citation type="journal article" date="2016" name="G3 (Bethesda)">
        <title>First Draft Assembly and Annotation of the Genome of a California Endemic Oak Quercus lobata Nee (Fagaceae).</title>
        <authorList>
            <person name="Sork V.L."/>
            <person name="Fitz-Gibbon S.T."/>
            <person name="Puiu D."/>
            <person name="Crepeau M."/>
            <person name="Gugger P.F."/>
            <person name="Sherman R."/>
            <person name="Stevens K."/>
            <person name="Langley C.H."/>
            <person name="Pellegrini M."/>
            <person name="Salzberg S.L."/>
        </authorList>
    </citation>
    <scope>NUCLEOTIDE SEQUENCE [LARGE SCALE GENOMIC DNA]</scope>
    <source>
        <strain evidence="4">cv. SW786</strain>
    </source>
</reference>
<protein>
    <recommendedName>
        <fullName evidence="2">AAA ATPase AAA+ lid domain-containing protein</fullName>
    </recommendedName>
</protein>
<sequence length="175" mass="19622">MMDCLFCVLILAANPPVRANVLYLSTEYSMRILEAVKHIFKPYFDKASWFQNSSMYHFSMFHASHHITPVPATEDEMLICDLVASLTLGFVGADLANIVNEAALLAARRGSETVTREDIMEAVERAKFGINDKQLRPSTVGKELGKLFPWMPALVGRNDTRQNGLQGPLRYQTLS</sequence>
<dbReference type="Gene3D" id="1.10.8.60">
    <property type="match status" value="1"/>
</dbReference>
<dbReference type="EnsemblPlants" id="QL02p071402:mrna">
    <property type="protein sequence ID" value="QL02p071402:mrna"/>
    <property type="gene ID" value="QL02p071402"/>
</dbReference>
<reference evidence="3" key="2">
    <citation type="submission" date="2021-01" db="UniProtKB">
        <authorList>
            <consortium name="EnsemblPlants"/>
        </authorList>
    </citation>
    <scope>IDENTIFICATION</scope>
</reference>
<dbReference type="InterPro" id="IPR041569">
    <property type="entry name" value="AAA_lid_3"/>
</dbReference>
<evidence type="ECO:0000259" key="2">
    <source>
        <dbReference type="Pfam" id="PF17862"/>
    </source>
</evidence>
<evidence type="ECO:0000256" key="1">
    <source>
        <dbReference type="SAM" id="SignalP"/>
    </source>
</evidence>
<dbReference type="Proteomes" id="UP000594261">
    <property type="component" value="Chromosome 2"/>
</dbReference>
<feature type="signal peptide" evidence="1">
    <location>
        <begin position="1"/>
        <end position="19"/>
    </location>
</feature>
<keyword evidence="1" id="KW-0732">Signal</keyword>
<dbReference type="AlphaFoldDB" id="A0A7N2QZM6"/>
<proteinExistence type="predicted"/>
<feature type="chain" id="PRO_5029463602" description="AAA ATPase AAA+ lid domain-containing protein" evidence="1">
    <location>
        <begin position="20"/>
        <end position="175"/>
    </location>
</feature>
<dbReference type="InterPro" id="IPR027417">
    <property type="entry name" value="P-loop_NTPase"/>
</dbReference>
<evidence type="ECO:0000313" key="4">
    <source>
        <dbReference type="Proteomes" id="UP000594261"/>
    </source>
</evidence>
<accession>A0A7N2QZM6</accession>
<evidence type="ECO:0000313" key="3">
    <source>
        <dbReference type="EnsemblPlants" id="QL02p071402:mrna"/>
    </source>
</evidence>
<name>A0A7N2QZM6_QUELO</name>